<dbReference type="EMBL" id="FSRJ01000001">
    <property type="protein sequence ID" value="SIN73264.1"/>
    <property type="molecule type" value="Genomic_DNA"/>
</dbReference>
<reference evidence="2" key="1">
    <citation type="submission" date="2016-11" db="EMBL/GenBank/DDBJ databases">
        <authorList>
            <person name="Varghese N."/>
            <person name="Submissions S."/>
        </authorList>
    </citation>
    <scope>NUCLEOTIDE SEQUENCE [LARGE SCALE GENOMIC DNA]</scope>
    <source>
        <strain evidence="2">DSM 8595</strain>
    </source>
</reference>
<accession>A0A1N6DRG3</accession>
<dbReference type="AlphaFoldDB" id="A0A1N6DRG3"/>
<dbReference type="Proteomes" id="UP000184699">
    <property type="component" value="Unassembled WGS sequence"/>
</dbReference>
<evidence type="ECO:0000313" key="2">
    <source>
        <dbReference type="Proteomes" id="UP000184699"/>
    </source>
</evidence>
<protein>
    <submittedName>
        <fullName evidence="1">Uncharacterized protein</fullName>
    </submittedName>
</protein>
<proteinExistence type="predicted"/>
<gene>
    <name evidence="1" type="ORF">SAMN05443544_0626</name>
</gene>
<name>A0A1N6DRG3_9MICO</name>
<keyword evidence="2" id="KW-1185">Reference proteome</keyword>
<evidence type="ECO:0000313" key="1">
    <source>
        <dbReference type="EMBL" id="SIN73264.1"/>
    </source>
</evidence>
<organism evidence="1 2">
    <name type="scientific">Agromyces cerinus subsp. cerinus</name>
    <dbReference type="NCBI Taxonomy" id="232089"/>
    <lineage>
        <taxon>Bacteria</taxon>
        <taxon>Bacillati</taxon>
        <taxon>Actinomycetota</taxon>
        <taxon>Actinomycetes</taxon>
        <taxon>Micrococcales</taxon>
        <taxon>Microbacteriaceae</taxon>
        <taxon>Agromyces</taxon>
    </lineage>
</organism>
<sequence>MVWQAQTSCSWDEETQRGECFPDDVVVELFDDGRASLTGFPVGRSVREGSGAYCIDGFTDERYTGEATWEVRNQFSFFVDFDESRILVSGDAQFGEQD</sequence>